<evidence type="ECO:0000313" key="2">
    <source>
        <dbReference type="EMBL" id="THG34820.1"/>
    </source>
</evidence>
<dbReference type="PANTHER" id="PTHR35004:SF8">
    <property type="entry name" value="TRANSPOSASE RV3428C-RELATED"/>
    <property type="match status" value="1"/>
</dbReference>
<dbReference type="EMBL" id="SSTJ01000022">
    <property type="protein sequence ID" value="THG34820.1"/>
    <property type="molecule type" value="Genomic_DNA"/>
</dbReference>
<sequence>MSKKKRMLFMLLGGGMSQGHVAAVLRCSKRDVSAAARVIREERLDAATVEALSDAEAERLINPPKEPKPKDDSYLQPDYDALVERKAKNRKLPVKLMWIEYCEQAAGLEKRAYVYQTFCEYFAEAEEKADARNRFKHAPGEKAFIDWAGDTCTIVDRVTGRRTTCYMLIFCLPFSCLIFAEAFTSLGEPCWLKGHMDAFDYFGGVPQMLVPDNCSTATDRTPAYITLVNGTYERFAEHYDCAVVPARVRKPRDKGLAESTVDLVELWIMAPANEANFHTLDELNEFVLDRVGWLNDRGFSDKDGSRRSKYEGEERECMHALPVSGFETYEPRRAKVSPDYHVRIDYMHYSVPHRLIGETCDIRLYASRVVIAHGGEVVAEHDRLFGRKGQFSTFSEHMPANHREMDSPWSRERFENWADRIGPATGEAVRRMLDAKPIVQQAFVGVRNVLGLSKKHDPAMLERACA</sequence>
<dbReference type="PROSITE" id="PS50994">
    <property type="entry name" value="INTEGRASE"/>
    <property type="match status" value="1"/>
</dbReference>
<proteinExistence type="predicted"/>
<name>A0A4S4FVA2_9ACTN</name>
<protein>
    <submittedName>
        <fullName evidence="2">IS21 family transposase</fullName>
    </submittedName>
</protein>
<dbReference type="InterPro" id="IPR012337">
    <property type="entry name" value="RNaseH-like_sf"/>
</dbReference>
<dbReference type="InterPro" id="IPR054353">
    <property type="entry name" value="IstA-like_C"/>
</dbReference>
<gene>
    <name evidence="2" type="ORF">E5986_11200</name>
</gene>
<dbReference type="PANTHER" id="PTHR35004">
    <property type="entry name" value="TRANSPOSASE RV3428C-RELATED"/>
    <property type="match status" value="1"/>
</dbReference>
<dbReference type="AlphaFoldDB" id="A0A4S4FVA2"/>
<dbReference type="SUPFAM" id="SSF53098">
    <property type="entry name" value="Ribonuclease H-like"/>
    <property type="match status" value="1"/>
</dbReference>
<organism evidence="2 3">
    <name type="scientific">Adlercreutzia caecimuris</name>
    <dbReference type="NCBI Taxonomy" id="671266"/>
    <lineage>
        <taxon>Bacteria</taxon>
        <taxon>Bacillati</taxon>
        <taxon>Actinomycetota</taxon>
        <taxon>Coriobacteriia</taxon>
        <taxon>Eggerthellales</taxon>
        <taxon>Eggerthellaceae</taxon>
        <taxon>Adlercreutzia</taxon>
    </lineage>
</organism>
<accession>A0A4S4FVA2</accession>
<feature type="domain" description="Integrase catalytic" evidence="1">
    <location>
        <begin position="135"/>
        <end position="317"/>
    </location>
</feature>
<dbReference type="NCBIfam" id="NF033546">
    <property type="entry name" value="transpos_IS21"/>
    <property type="match status" value="1"/>
</dbReference>
<evidence type="ECO:0000259" key="1">
    <source>
        <dbReference type="PROSITE" id="PS50994"/>
    </source>
</evidence>
<dbReference type="Proteomes" id="UP000308978">
    <property type="component" value="Unassembled WGS sequence"/>
</dbReference>
<dbReference type="GO" id="GO:0015074">
    <property type="term" value="P:DNA integration"/>
    <property type="evidence" value="ECO:0007669"/>
    <property type="project" value="InterPro"/>
</dbReference>
<dbReference type="RefSeq" id="WP_136436008.1">
    <property type="nucleotide sequence ID" value="NZ_CAQMYJ010000012.1"/>
</dbReference>
<evidence type="ECO:0000313" key="3">
    <source>
        <dbReference type="Proteomes" id="UP000308978"/>
    </source>
</evidence>
<dbReference type="InterPro" id="IPR001584">
    <property type="entry name" value="Integrase_cat-core"/>
</dbReference>
<comment type="caution">
    <text evidence="2">The sequence shown here is derived from an EMBL/GenBank/DDBJ whole genome shotgun (WGS) entry which is preliminary data.</text>
</comment>
<dbReference type="Pfam" id="PF22483">
    <property type="entry name" value="Mu-transpos_C_2"/>
    <property type="match status" value="1"/>
</dbReference>
<reference evidence="2 3" key="1">
    <citation type="submission" date="2019-04" db="EMBL/GenBank/DDBJ databases">
        <title>Microbes associate with the intestines of laboratory mice.</title>
        <authorList>
            <person name="Navarre W."/>
            <person name="Wong E."/>
            <person name="Huang K.C."/>
            <person name="Tropini C."/>
            <person name="Ng K."/>
            <person name="Yu B."/>
        </authorList>
    </citation>
    <scope>NUCLEOTIDE SEQUENCE [LARGE SCALE GENOMIC DNA]</scope>
    <source>
        <strain evidence="2 3">NM80_B27</strain>
    </source>
</reference>